<dbReference type="PANTHER" id="PTHR11412:SF136">
    <property type="entry name" value="CD109 ANTIGEN"/>
    <property type="match status" value="1"/>
</dbReference>
<dbReference type="Gene3D" id="2.60.40.690">
    <property type="entry name" value="Alpha-macroglobulin, receptor-binding domain"/>
    <property type="match status" value="1"/>
</dbReference>
<dbReference type="Proteomes" id="UP000039865">
    <property type="component" value="Unassembled WGS sequence"/>
</dbReference>
<dbReference type="SMART" id="SM01419">
    <property type="entry name" value="Thiol-ester_cl"/>
    <property type="match status" value="1"/>
</dbReference>
<accession>A0A078ADC4</accession>
<dbReference type="InterPro" id="IPR001599">
    <property type="entry name" value="Macroglobln_a2"/>
</dbReference>
<proteinExistence type="predicted"/>
<dbReference type="EMBL" id="CCKQ01008387">
    <property type="protein sequence ID" value="CDW79846.1"/>
    <property type="molecule type" value="Genomic_DNA"/>
</dbReference>
<dbReference type="OrthoDB" id="9998011at2759"/>
<dbReference type="Gene3D" id="1.50.10.20">
    <property type="match status" value="1"/>
</dbReference>
<dbReference type="PANTHER" id="PTHR11412">
    <property type="entry name" value="MACROGLOBULIN / COMPLEMENT"/>
    <property type="match status" value="1"/>
</dbReference>
<protein>
    <submittedName>
        <fullName evidence="4">A-macroglobulin complement component</fullName>
    </submittedName>
</protein>
<dbReference type="AlphaFoldDB" id="A0A078ADC4"/>
<keyword evidence="1" id="KW-0732">Signal</keyword>
<dbReference type="GO" id="GO:0005615">
    <property type="term" value="C:extracellular space"/>
    <property type="evidence" value="ECO:0007669"/>
    <property type="project" value="InterPro"/>
</dbReference>
<dbReference type="InParanoid" id="A0A078ADC4"/>
<keyword evidence="5" id="KW-1185">Reference proteome</keyword>
<dbReference type="CDD" id="cd02891">
    <property type="entry name" value="A2M_like"/>
    <property type="match status" value="1"/>
</dbReference>
<keyword evidence="2" id="KW-0882">Thioester bond</keyword>
<gene>
    <name evidence="4" type="primary">Contig2513.g2702</name>
    <name evidence="4" type="ORF">STYLEM_8838</name>
</gene>
<dbReference type="InterPro" id="IPR013783">
    <property type="entry name" value="Ig-like_fold"/>
</dbReference>
<dbReference type="InterPro" id="IPR050473">
    <property type="entry name" value="A2M/Complement_sys"/>
</dbReference>
<evidence type="ECO:0000256" key="2">
    <source>
        <dbReference type="ARBA" id="ARBA00022966"/>
    </source>
</evidence>
<sequence>MKNTNLYLLDIKIKDQPLYSEQYKFEPNKNTTISIKANLFPVVNGGIFTVQLRKLGAEFYSDYQYYYARKDNLYVTTQNESQVRPWDTDQFSYLPADVLISWFEFKGEITFFKKPSKTLKVTVTTDKAIYLPGEQVNYTVKVIDAQTNQVSKENVYVSLIVTDDSVFTKLEDRKQPPSLAARVLLENEILKTDDSEFYWGNQYVEHWFTSNAASNDQNIELLFGVQGWRYKLFDTESIVRMTSTNFQGYDETTKQAIQQLFALKLDNRYSNSNSTAIAAPAMANNANVKRDPAIGKMAPVNVRIQTDSNVPTEDDPNQIDFMTGISNPRLWAHPRRKNYDVNERIDLTETVMYQSAGMATKGEIKGSFYLSDIITKFRIIADAFSTTGQLGYQQVSLQTQKPVYMTFDIPASMIVGDIIKINAQVFNLNSYKIAGSLSLLKIDSSLNATLPKSIISIDSKKSSSIVFTIKAEKITELAQIQVKFEGTGNNITYSDSLKQVTRVIAKGFPMKVSQGGMIGSQIFDQSTPSSISFALNVPPKLETSSSNYTLKIFSSSYASLVEAVKALIAEPNGCFEQTSSVSYPMVMALGFLQALPVQDSNIKEMKLEITEKLKKGYDKLVSFQTKEKGYEWFGQSPAHEGLSAYGLLQFIEMSKVTQFVDGQMVKDLKSWLLSRRNSKGGFLQNDKALDSFGRAPSNITDAYIVWALTSAGETNLTAEITYLISLADKSITSKSIDAYFLGLLSSSLYNLKRNEEAQKYADIIVNNQQPEGNITRSKTTITTSDGSQRIIETTAIGIIAWMNDQSRYSLQITKAINWLVQQVKIGRYGSTQGTILSLKAITTYMKNSPTINGDGQFVLRINDTAAQTIQFTPKLKESIEFDFNNIISDPRFTALITPGSTVKVTLSLENFKQRAGETSDFKVNFAFMYSYSDLNPAPASKALSYDVLQKFDAKNLGADNQIGKSFQYVLNLRNLNTTKGIGMTIAALSVPACLQIDFNALETLKRNQNFAQYEVRNYNSEIVFYWRALDKNQLKSFSLSFTQRYAGTCQSKPQYAYIYYNDDQPAWTQAKKG</sequence>
<dbReference type="Gene3D" id="2.60.40.10">
    <property type="entry name" value="Immunoglobulins"/>
    <property type="match status" value="1"/>
</dbReference>
<dbReference type="SUPFAM" id="SSF48239">
    <property type="entry name" value="Terpenoid cyclases/Protein prenyltransferases"/>
    <property type="match status" value="1"/>
</dbReference>
<dbReference type="Pfam" id="PF07678">
    <property type="entry name" value="TED_complement"/>
    <property type="match status" value="1"/>
</dbReference>
<organism evidence="4 5">
    <name type="scientific">Stylonychia lemnae</name>
    <name type="common">Ciliate</name>
    <dbReference type="NCBI Taxonomy" id="5949"/>
    <lineage>
        <taxon>Eukaryota</taxon>
        <taxon>Sar</taxon>
        <taxon>Alveolata</taxon>
        <taxon>Ciliophora</taxon>
        <taxon>Intramacronucleata</taxon>
        <taxon>Spirotrichea</taxon>
        <taxon>Stichotrichia</taxon>
        <taxon>Sporadotrichida</taxon>
        <taxon>Oxytrichidae</taxon>
        <taxon>Stylonychinae</taxon>
        <taxon>Stylonychia</taxon>
    </lineage>
</organism>
<reference evidence="4 5" key="1">
    <citation type="submission" date="2014-06" db="EMBL/GenBank/DDBJ databases">
        <authorList>
            <person name="Swart Estienne"/>
        </authorList>
    </citation>
    <scope>NUCLEOTIDE SEQUENCE [LARGE SCALE GENOMIC DNA]</scope>
    <source>
        <strain evidence="4 5">130c</strain>
    </source>
</reference>
<evidence type="ECO:0000256" key="1">
    <source>
        <dbReference type="ARBA" id="ARBA00022729"/>
    </source>
</evidence>
<name>A0A078ADC4_STYLE</name>
<dbReference type="SMART" id="SM01360">
    <property type="entry name" value="A2M"/>
    <property type="match status" value="1"/>
</dbReference>
<dbReference type="InterPro" id="IPR008930">
    <property type="entry name" value="Terpenoid_cyclase/PrenylTrfase"/>
</dbReference>
<evidence type="ECO:0000313" key="5">
    <source>
        <dbReference type="Proteomes" id="UP000039865"/>
    </source>
</evidence>
<evidence type="ECO:0000313" key="4">
    <source>
        <dbReference type="EMBL" id="CDW79846.1"/>
    </source>
</evidence>
<dbReference type="InterPro" id="IPR011626">
    <property type="entry name" value="Alpha-macroglobulin_TED"/>
</dbReference>
<dbReference type="Pfam" id="PF00207">
    <property type="entry name" value="A2M"/>
    <property type="match status" value="1"/>
</dbReference>
<dbReference type="InterPro" id="IPR036595">
    <property type="entry name" value="A-macroglobulin_rcpt-bd_sf"/>
</dbReference>
<dbReference type="InterPro" id="IPR047565">
    <property type="entry name" value="Alpha-macroglob_thiol-ester_cl"/>
</dbReference>
<feature type="domain" description="Alpha-2-macroglobulin" evidence="3">
    <location>
        <begin position="350"/>
        <end position="439"/>
    </location>
</feature>
<dbReference type="GO" id="GO:0004866">
    <property type="term" value="F:endopeptidase inhibitor activity"/>
    <property type="evidence" value="ECO:0007669"/>
    <property type="project" value="InterPro"/>
</dbReference>
<evidence type="ECO:0000259" key="3">
    <source>
        <dbReference type="SMART" id="SM01360"/>
    </source>
</evidence>